<dbReference type="SUPFAM" id="SSF53850">
    <property type="entry name" value="Periplasmic binding protein-like II"/>
    <property type="match status" value="1"/>
</dbReference>
<dbReference type="RefSeq" id="WP_171691430.1">
    <property type="nucleotide sequence ID" value="NZ_WHOC01000115.1"/>
</dbReference>
<keyword evidence="1" id="KW-0732">Signal</keyword>
<feature type="signal peptide" evidence="1">
    <location>
        <begin position="1"/>
        <end position="27"/>
    </location>
</feature>
<protein>
    <submittedName>
        <fullName evidence="3">DUF3502 domain-containing protein</fullName>
    </submittedName>
</protein>
<evidence type="ECO:0000313" key="3">
    <source>
        <dbReference type="EMBL" id="NOU88412.1"/>
    </source>
</evidence>
<dbReference type="EMBL" id="WHOC01000115">
    <property type="protein sequence ID" value="NOU88412.1"/>
    <property type="molecule type" value="Genomic_DNA"/>
</dbReference>
<accession>A0ABX1Z4V6</accession>
<evidence type="ECO:0000259" key="2">
    <source>
        <dbReference type="Pfam" id="PF12010"/>
    </source>
</evidence>
<reference evidence="3 4" key="1">
    <citation type="submission" date="2019-10" db="EMBL/GenBank/DDBJ databases">
        <title>Description of Paenibacillus choica sp. nov.</title>
        <authorList>
            <person name="Carlier A."/>
            <person name="Qi S."/>
        </authorList>
    </citation>
    <scope>NUCLEOTIDE SEQUENCE [LARGE SCALE GENOMIC DNA]</scope>
    <source>
        <strain evidence="3 4">LMG 31460</strain>
    </source>
</reference>
<comment type="caution">
    <text evidence="3">The sequence shown here is derived from an EMBL/GenBank/DDBJ whole genome shotgun (WGS) entry which is preliminary data.</text>
</comment>
<feature type="chain" id="PRO_5047386694" evidence="1">
    <location>
        <begin position="28"/>
        <end position="514"/>
    </location>
</feature>
<dbReference type="PANTHER" id="PTHR43649">
    <property type="entry name" value="ARABINOSE-BINDING PROTEIN-RELATED"/>
    <property type="match status" value="1"/>
</dbReference>
<feature type="domain" description="DUF3502" evidence="2">
    <location>
        <begin position="442"/>
        <end position="510"/>
    </location>
</feature>
<proteinExistence type="predicted"/>
<dbReference type="Pfam" id="PF12010">
    <property type="entry name" value="DUF3502"/>
    <property type="match status" value="1"/>
</dbReference>
<dbReference type="Pfam" id="PF01547">
    <property type="entry name" value="SBP_bac_1"/>
    <property type="match status" value="1"/>
</dbReference>
<evidence type="ECO:0000256" key="1">
    <source>
        <dbReference type="SAM" id="SignalP"/>
    </source>
</evidence>
<dbReference type="InterPro" id="IPR022627">
    <property type="entry name" value="DUF3502"/>
</dbReference>
<keyword evidence="4" id="KW-1185">Reference proteome</keyword>
<dbReference type="Proteomes" id="UP000658690">
    <property type="component" value="Unassembled WGS sequence"/>
</dbReference>
<dbReference type="PROSITE" id="PS51257">
    <property type="entry name" value="PROKAR_LIPOPROTEIN"/>
    <property type="match status" value="1"/>
</dbReference>
<dbReference type="InterPro" id="IPR006059">
    <property type="entry name" value="SBP"/>
</dbReference>
<evidence type="ECO:0000313" key="4">
    <source>
        <dbReference type="Proteomes" id="UP000658690"/>
    </source>
</evidence>
<sequence>MMKKKLSLCTTLVIGASLLLSACGSNAAKSTNETASASPTSSASAGASASPAALKPVELTWYTVGTPQKDQPAVMEEINKILKEKINATLKLNVIDWGAYDDKMKVITSTNENYDLAFTSSWANNYGGNVLAGAYVPLDDLLKKYGQDILKQVPEKYWSATKINGKIYGSLNYQTYYIARGLVFNKGLVEKYNFDVKSVKKPSDLTPFLEKVKSGEPGMTGYLPAANPFPELFNMETGFTIDAVQGNSLFPLMINVNDKNMKVFDGVESKEFMDLMKVYRDWYQKGYIRKDAVSLKDYKAEAKSGKYAVWTRGGGPGASEAATAEQGYPAVVVDSVPSYINTGGVIATMTAISKTSKNPERAMMLLDLLYSDKQLYRLLSDGIEGKHYKKVNDNTMEAIADSGYAPGTNWEFGNMFNDYASKGSPVTLDQLKQLNDTSATSPLLGFLYNPDSLKQEYAQVNAIMGEMIPALMTGTVDPEISIPKYVDRLKKAGLDKLTDDAQKQINDWKAANGK</sequence>
<gene>
    <name evidence="3" type="ORF">GC102_22035</name>
</gene>
<dbReference type="Gene3D" id="3.40.190.10">
    <property type="entry name" value="Periplasmic binding protein-like II"/>
    <property type="match status" value="1"/>
</dbReference>
<organism evidence="3 4">
    <name type="scientific">Paenibacillus germinis</name>
    <dbReference type="NCBI Taxonomy" id="2654979"/>
    <lineage>
        <taxon>Bacteria</taxon>
        <taxon>Bacillati</taxon>
        <taxon>Bacillota</taxon>
        <taxon>Bacilli</taxon>
        <taxon>Bacillales</taxon>
        <taxon>Paenibacillaceae</taxon>
        <taxon>Paenibacillus</taxon>
    </lineage>
</organism>
<name>A0ABX1Z4V6_9BACL</name>
<dbReference type="InterPro" id="IPR050490">
    <property type="entry name" value="Bact_solute-bd_prot1"/>
</dbReference>
<dbReference type="PANTHER" id="PTHR43649:SF17">
    <property type="entry name" value="ABC TRANSPORTER SOLUTE BINDING PROTEIN-SUGAR TRANSPORT"/>
    <property type="match status" value="1"/>
</dbReference>